<keyword evidence="2" id="KW-1185">Reference proteome</keyword>
<dbReference type="Proteomes" id="UP000604046">
    <property type="component" value="Unassembled WGS sequence"/>
</dbReference>
<dbReference type="AlphaFoldDB" id="A0A812R313"/>
<dbReference type="EMBL" id="CAJNDS010002295">
    <property type="protein sequence ID" value="CAE7416693.1"/>
    <property type="molecule type" value="Genomic_DNA"/>
</dbReference>
<name>A0A812R313_9DINO</name>
<reference evidence="1" key="1">
    <citation type="submission" date="2021-02" db="EMBL/GenBank/DDBJ databases">
        <authorList>
            <person name="Dougan E. K."/>
            <person name="Rhodes N."/>
            <person name="Thang M."/>
            <person name="Chan C."/>
        </authorList>
    </citation>
    <scope>NUCLEOTIDE SEQUENCE</scope>
</reference>
<organism evidence="1 2">
    <name type="scientific">Symbiodinium natans</name>
    <dbReference type="NCBI Taxonomy" id="878477"/>
    <lineage>
        <taxon>Eukaryota</taxon>
        <taxon>Sar</taxon>
        <taxon>Alveolata</taxon>
        <taxon>Dinophyceae</taxon>
        <taxon>Suessiales</taxon>
        <taxon>Symbiodiniaceae</taxon>
        <taxon>Symbiodinium</taxon>
    </lineage>
</organism>
<evidence type="ECO:0000313" key="1">
    <source>
        <dbReference type="EMBL" id="CAE7416693.1"/>
    </source>
</evidence>
<accession>A0A812R313</accession>
<sequence length="526" mass="57273">MIMCCSTAHNGIGQAAGVRWRWLAIPIFDAQLHSCGQFPQLSFGIDATFDIPAGIILIQQLLWRSLGLGSAATTAVTMADMSRVVATATKSRVSASSEATAFKFASVSSGLPDSCSAMALQIRIREDKHAQASEAERSRLLRSFQLAADPPDVASMSCALAARRQLTFQPGVRTFRRVMRPPHLRPPNASYLWATVAATPLWWVLSLVPQQARCKWLCFTWTAQRGQLAKASRSTIQFSGLSCRGFCVGLVQQGLCRSACLPLSSQHLSAVLLVFLRKVGELRHPSVPTSDNSVDANRHIQQSGLKACRSFSFGDAAFRLVLQGLLGWIGALHQNIDDRSRASQVNMFASVEHQPHLPASLTSDISVNANLGSWPLYGLFHDALLPALTLTGRRSISCHVFLISRLACFLEYAWHPVVQALACGFPIDIDRSALYPSAIRIHVMVFFFSVHIVCHRAASLASNREEDERVRAGPKVAAVSPAQQDCCAGEASLQAWSWYIYSIVSDPSPDYSVDCRSGAGPPTPQG</sequence>
<protein>
    <submittedName>
        <fullName evidence="1">Uncharacterized protein</fullName>
    </submittedName>
</protein>
<gene>
    <name evidence="1" type="ORF">SNAT2548_LOCUS22657</name>
</gene>
<proteinExistence type="predicted"/>
<comment type="caution">
    <text evidence="1">The sequence shown here is derived from an EMBL/GenBank/DDBJ whole genome shotgun (WGS) entry which is preliminary data.</text>
</comment>
<evidence type="ECO:0000313" key="2">
    <source>
        <dbReference type="Proteomes" id="UP000604046"/>
    </source>
</evidence>